<dbReference type="AlphaFoldDB" id="A0A2S9K474"/>
<name>A0A2S9K474_9BURK</name>
<dbReference type="Proteomes" id="UP000238589">
    <property type="component" value="Unassembled WGS sequence"/>
</dbReference>
<keyword evidence="1" id="KW-0812">Transmembrane</keyword>
<dbReference type="EMBL" id="PVLQ01000035">
    <property type="protein sequence ID" value="PRD65172.1"/>
    <property type="molecule type" value="Genomic_DNA"/>
</dbReference>
<dbReference type="RefSeq" id="WP_105748610.1">
    <property type="nucleotide sequence ID" value="NZ_PVLQ01000035.1"/>
</dbReference>
<protein>
    <recommendedName>
        <fullName evidence="4">Holin of 3TMs, for gene-transfer release</fullName>
    </recommendedName>
</protein>
<evidence type="ECO:0008006" key="4">
    <source>
        <dbReference type="Google" id="ProtNLM"/>
    </source>
</evidence>
<dbReference type="InterPro" id="IPR021497">
    <property type="entry name" value="GTA_holin_3TM"/>
</dbReference>
<dbReference type="OrthoDB" id="1433389at2"/>
<proteinExistence type="predicted"/>
<keyword evidence="1" id="KW-1133">Transmembrane helix</keyword>
<evidence type="ECO:0000313" key="3">
    <source>
        <dbReference type="Proteomes" id="UP000238589"/>
    </source>
</evidence>
<organism evidence="2 3">
    <name type="scientific">Malikia granosa</name>
    <dbReference type="NCBI Taxonomy" id="263067"/>
    <lineage>
        <taxon>Bacteria</taxon>
        <taxon>Pseudomonadati</taxon>
        <taxon>Pseudomonadota</taxon>
        <taxon>Betaproteobacteria</taxon>
        <taxon>Burkholderiales</taxon>
        <taxon>Comamonadaceae</taxon>
        <taxon>Malikia</taxon>
    </lineage>
</organism>
<gene>
    <name evidence="2" type="ORF">C6P64_10990</name>
</gene>
<accession>A0A2S9K474</accession>
<dbReference type="Pfam" id="PF11351">
    <property type="entry name" value="GTA_holin_3TM"/>
    <property type="match status" value="1"/>
</dbReference>
<keyword evidence="3" id="KW-1185">Reference proteome</keyword>
<keyword evidence="1" id="KW-0472">Membrane</keyword>
<comment type="caution">
    <text evidence="2">The sequence shown here is derived from an EMBL/GenBank/DDBJ whole genome shotgun (WGS) entry which is preliminary data.</text>
</comment>
<feature type="transmembrane region" description="Helical" evidence="1">
    <location>
        <begin position="120"/>
        <end position="137"/>
    </location>
</feature>
<reference evidence="2 3" key="1">
    <citation type="submission" date="2018-03" db="EMBL/GenBank/DDBJ databases">
        <title>Comparative genomics illustrates the genes involved in a hyperalkaliphilic mechanisms of Serpentinomonas isolated from highly-alkaline calcium-rich serpentinized springs.</title>
        <authorList>
            <person name="Suzuki S."/>
            <person name="Ishii S."/>
            <person name="Walworth N."/>
            <person name="Bird L."/>
            <person name="Kuenen J.G."/>
            <person name="Nealson K.H."/>
        </authorList>
    </citation>
    <scope>NUCLEOTIDE SEQUENCE [LARGE SCALE GENOMIC DNA]</scope>
    <source>
        <strain evidence="2 3">P1</strain>
    </source>
</reference>
<feature type="transmembrane region" description="Helical" evidence="1">
    <location>
        <begin position="74"/>
        <end position="100"/>
    </location>
</feature>
<sequence>MTPLLALGGIVQAVGQIADDLITTDKERLDAELELRRLGIEERKIEADLVRGQLDVNRAEAASSSLFVAGWRPAIGWVGAVALGYQFLAYPLLVWAWSLLQARGLVPAGLQPPPMLDTDALWVVLSGMLGIAGLRTAEKVKGVAR</sequence>
<evidence type="ECO:0000256" key="1">
    <source>
        <dbReference type="SAM" id="Phobius"/>
    </source>
</evidence>
<evidence type="ECO:0000313" key="2">
    <source>
        <dbReference type="EMBL" id="PRD65172.1"/>
    </source>
</evidence>